<gene>
    <name evidence="2" type="ORF">THIOM_001060</name>
</gene>
<organism evidence="2 3">
    <name type="scientific">Candidatus Thiomargarita nelsonii</name>
    <dbReference type="NCBI Taxonomy" id="1003181"/>
    <lineage>
        <taxon>Bacteria</taxon>
        <taxon>Pseudomonadati</taxon>
        <taxon>Pseudomonadota</taxon>
        <taxon>Gammaproteobacteria</taxon>
        <taxon>Thiotrichales</taxon>
        <taxon>Thiotrichaceae</taxon>
        <taxon>Thiomargarita</taxon>
    </lineage>
</organism>
<evidence type="ECO:0000313" key="3">
    <source>
        <dbReference type="Proteomes" id="UP000076962"/>
    </source>
</evidence>
<comment type="caution">
    <text evidence="2">The sequence shown here is derived from an EMBL/GenBank/DDBJ whole genome shotgun (WGS) entry which is preliminary data.</text>
</comment>
<evidence type="ECO:0000259" key="1">
    <source>
        <dbReference type="Pfam" id="PF13186"/>
    </source>
</evidence>
<evidence type="ECO:0000313" key="2">
    <source>
        <dbReference type="EMBL" id="OAD23109.1"/>
    </source>
</evidence>
<dbReference type="Pfam" id="PF13186">
    <property type="entry name" value="SPASM"/>
    <property type="match status" value="1"/>
</dbReference>
<feature type="domain" description="4Fe4S-binding SPASM" evidence="1">
    <location>
        <begin position="112"/>
        <end position="172"/>
    </location>
</feature>
<keyword evidence="3" id="KW-1185">Reference proteome</keyword>
<dbReference type="Gene3D" id="3.20.20.70">
    <property type="entry name" value="Aldolase class I"/>
    <property type="match status" value="1"/>
</dbReference>
<protein>
    <recommendedName>
        <fullName evidence="1">4Fe4S-binding SPASM domain-containing protein</fullName>
    </recommendedName>
</protein>
<accession>A0A176S5H1</accession>
<dbReference type="InterPro" id="IPR058240">
    <property type="entry name" value="rSAM_sf"/>
</dbReference>
<dbReference type="InterPro" id="IPR023885">
    <property type="entry name" value="4Fe4S-binding_SPASM_dom"/>
</dbReference>
<reference evidence="2 3" key="1">
    <citation type="submission" date="2016-05" db="EMBL/GenBank/DDBJ databases">
        <title>Single-cell genome of chain-forming Candidatus Thiomargarita nelsonii and comparison to other large sulfur-oxidizing bacteria.</title>
        <authorList>
            <person name="Winkel M."/>
            <person name="Salman V."/>
            <person name="Woyke T."/>
            <person name="Schulz-Vogt H."/>
            <person name="Richter M."/>
            <person name="Flood B."/>
            <person name="Bailey J."/>
            <person name="Amann R."/>
            <person name="Mussmann M."/>
        </authorList>
    </citation>
    <scope>NUCLEOTIDE SEQUENCE [LARGE SCALE GENOMIC DNA]</scope>
    <source>
        <strain evidence="2 3">THI036</strain>
    </source>
</reference>
<dbReference type="AlphaFoldDB" id="A0A176S5H1"/>
<sequence>MLESLKKPKAGRDKPIVRVNYTMMKSNVEELENVYEFVKTYDIKVLQLRHANLTTPFSHLFNDSLFFHQNLYDSVISKVKKPFDNDKSRTLIHPPLFSEEPGKSTVANKKDCAYAFFNFIISSNGDVNMCSIGNIGNFYQHSFQDLLESKIVKDIHTSLLKGDYQTLCKDCYAVSEIGDIQQKSTFIQEGVMPDRLREFKIKVEKVVA</sequence>
<dbReference type="InterPro" id="IPR013785">
    <property type="entry name" value="Aldolase_TIM"/>
</dbReference>
<dbReference type="SUPFAM" id="SSF102114">
    <property type="entry name" value="Radical SAM enzymes"/>
    <property type="match status" value="1"/>
</dbReference>
<name>A0A176S5H1_9GAMM</name>
<dbReference type="Proteomes" id="UP000076962">
    <property type="component" value="Unassembled WGS sequence"/>
</dbReference>
<proteinExistence type="predicted"/>
<dbReference type="EMBL" id="LUTY01000550">
    <property type="protein sequence ID" value="OAD23109.1"/>
    <property type="molecule type" value="Genomic_DNA"/>
</dbReference>